<gene>
    <name evidence="1" type="ORF">OE104_03065</name>
</gene>
<organism evidence="1 2">
    <name type="scientific">Fervidibacillus albus</name>
    <dbReference type="NCBI Taxonomy" id="2980026"/>
    <lineage>
        <taxon>Bacteria</taxon>
        <taxon>Bacillati</taxon>
        <taxon>Bacillota</taxon>
        <taxon>Bacilli</taxon>
        <taxon>Bacillales</taxon>
        <taxon>Bacillaceae</taxon>
        <taxon>Fervidibacillus</taxon>
    </lineage>
</organism>
<dbReference type="RefSeq" id="WP_275418112.1">
    <property type="nucleotide sequence ID" value="NZ_CP106878.1"/>
</dbReference>
<dbReference type="KEGG" id="faf:OE104_03065"/>
<reference evidence="1" key="1">
    <citation type="submission" date="2022-09" db="EMBL/GenBank/DDBJ databases">
        <title>Complete Genomes of Fervidibacillus albus and Fervidibacillus halotolerans isolated from tidal flat sediments.</title>
        <authorList>
            <person name="Kwon K.K."/>
            <person name="Yang S.-H."/>
            <person name="Park M.J."/>
            <person name="Oh H.-M."/>
        </authorList>
    </citation>
    <scope>NUCLEOTIDE SEQUENCE</scope>
    <source>
        <strain evidence="1">MEBiC13591</strain>
    </source>
</reference>
<accession>A0A9E8LWZ9</accession>
<dbReference type="InterPro" id="IPR008767">
    <property type="entry name" value="Phage_SPP1_head-tail_adaptor"/>
</dbReference>
<evidence type="ECO:0000313" key="1">
    <source>
        <dbReference type="EMBL" id="WAA10329.1"/>
    </source>
</evidence>
<dbReference type="AlphaFoldDB" id="A0A9E8LWZ9"/>
<keyword evidence="2" id="KW-1185">Reference proteome</keyword>
<dbReference type="EMBL" id="CP106878">
    <property type="protein sequence ID" value="WAA10329.1"/>
    <property type="molecule type" value="Genomic_DNA"/>
</dbReference>
<dbReference type="NCBIfam" id="TIGR01563">
    <property type="entry name" value="gp16_SPP1"/>
    <property type="match status" value="1"/>
</dbReference>
<sequence>MRSTPIFLIYKVIEENELGDVIHKDEIKREILAEKKSIRQSEFYQAAGNGLKPELTFIIWPHEYQGETIVEYGKKRYKVIRVYEKNTKELELICEGLVNQHAGS</sequence>
<name>A0A9E8LWZ9_9BACI</name>
<evidence type="ECO:0000313" key="2">
    <source>
        <dbReference type="Proteomes" id="UP001164718"/>
    </source>
</evidence>
<proteinExistence type="predicted"/>
<dbReference type="Proteomes" id="UP001164718">
    <property type="component" value="Chromosome"/>
</dbReference>
<protein>
    <submittedName>
        <fullName evidence="1">Phage head closure protein</fullName>
    </submittedName>
</protein>